<organism evidence="3 4">
    <name type="scientific">Kalanchoe fedtschenkoi</name>
    <name type="common">Lavender scallops</name>
    <name type="synonym">South American air plant</name>
    <dbReference type="NCBI Taxonomy" id="63787"/>
    <lineage>
        <taxon>Eukaryota</taxon>
        <taxon>Viridiplantae</taxon>
        <taxon>Streptophyta</taxon>
        <taxon>Embryophyta</taxon>
        <taxon>Tracheophyta</taxon>
        <taxon>Spermatophyta</taxon>
        <taxon>Magnoliopsida</taxon>
        <taxon>eudicotyledons</taxon>
        <taxon>Gunneridae</taxon>
        <taxon>Pentapetalae</taxon>
        <taxon>Saxifragales</taxon>
        <taxon>Crassulaceae</taxon>
        <taxon>Kalanchoe</taxon>
    </lineage>
</organism>
<dbReference type="Gramene" id="Kaladp0010s0181.1.v1.1">
    <property type="protein sequence ID" value="Kaladp0010s0181.1.v1.1"/>
    <property type="gene ID" value="Kaladp0010s0181.v1.1"/>
</dbReference>
<dbReference type="EnsemblPlants" id="Kaladp0010s0181.1.v1.1">
    <property type="protein sequence ID" value="Kaladp0010s0181.1.v1.1"/>
    <property type="gene ID" value="Kaladp0010s0181.v1.1"/>
</dbReference>
<keyword evidence="4" id="KW-1185">Reference proteome</keyword>
<feature type="domain" description="Acyl-ACP thioesterase N-terminal hotdog" evidence="2">
    <location>
        <begin position="1"/>
        <end position="28"/>
    </location>
</feature>
<proteinExistence type="inferred from homology"/>
<name>A0A7N0RFD9_KALFE</name>
<dbReference type="GO" id="GO:0006633">
    <property type="term" value="P:fatty acid biosynthetic process"/>
    <property type="evidence" value="ECO:0007669"/>
    <property type="project" value="UniProtKB-KW"/>
</dbReference>
<evidence type="ECO:0000313" key="4">
    <source>
        <dbReference type="Proteomes" id="UP000594263"/>
    </source>
</evidence>
<keyword evidence="1" id="KW-0275">Fatty acid biosynthesis</keyword>
<dbReference type="GO" id="GO:0009507">
    <property type="term" value="C:chloroplast"/>
    <property type="evidence" value="ECO:0007669"/>
    <property type="project" value="UniProtKB-SubCell"/>
</dbReference>
<dbReference type="Proteomes" id="UP000594263">
    <property type="component" value="Unplaced"/>
</dbReference>
<dbReference type="Pfam" id="PF01643">
    <property type="entry name" value="Acyl-ACP_TE"/>
    <property type="match status" value="1"/>
</dbReference>
<dbReference type="Gene3D" id="3.10.129.10">
    <property type="entry name" value="Hotdog Thioesterase"/>
    <property type="match status" value="1"/>
</dbReference>
<sequence length="62" mass="7104">MRKMHRIWVIERVHIKIDKYPTWSDVVEKGHPNGQQLPPDRSSLCARAGGHHCCNSAGLRDD</sequence>
<dbReference type="EC" id="3.1.2.-" evidence="1"/>
<evidence type="ECO:0000259" key="2">
    <source>
        <dbReference type="Pfam" id="PF01643"/>
    </source>
</evidence>
<keyword evidence="1" id="KW-0443">Lipid metabolism</keyword>
<evidence type="ECO:0000256" key="1">
    <source>
        <dbReference type="RuleBase" id="RU363096"/>
    </source>
</evidence>
<dbReference type="InterPro" id="IPR002864">
    <property type="entry name" value="Acyl-ACP_thioesterase_NHD"/>
</dbReference>
<dbReference type="AlphaFoldDB" id="A0A7N0RFD9"/>
<keyword evidence="1" id="KW-0150">Chloroplast</keyword>
<comment type="subcellular location">
    <subcellularLocation>
        <location evidence="1">Plastid</location>
        <location evidence="1">Chloroplast</location>
    </subcellularLocation>
</comment>
<keyword evidence="1" id="KW-0378">Hydrolase</keyword>
<evidence type="ECO:0000313" key="3">
    <source>
        <dbReference type="EnsemblPlants" id="Kaladp0010s0181.1.v1.1"/>
    </source>
</evidence>
<dbReference type="GO" id="GO:0016790">
    <property type="term" value="F:thiolester hydrolase activity"/>
    <property type="evidence" value="ECO:0007669"/>
    <property type="project" value="InterPro"/>
</dbReference>
<comment type="similarity">
    <text evidence="1">Belongs to the acyl-ACP thioesterase family.</text>
</comment>
<keyword evidence="1" id="KW-0934">Plastid</keyword>
<comment type="function">
    <text evidence="1">Plays an essential role in chain termination during de novo fatty acid synthesis.</text>
</comment>
<accession>A0A7N0RFD9</accession>
<keyword evidence="1" id="KW-0276">Fatty acid metabolism</keyword>
<protein>
    <recommendedName>
        <fullName evidence="1">Acyl-[acyl-carrier-protein] hydrolase</fullName>
        <ecNumber evidence="1">3.1.2.-</ecNumber>
    </recommendedName>
</protein>
<keyword evidence="1" id="KW-0444">Lipid biosynthesis</keyword>
<reference evidence="3" key="1">
    <citation type="submission" date="2021-01" db="UniProtKB">
        <authorList>
            <consortium name="EnsemblPlants"/>
        </authorList>
    </citation>
    <scope>IDENTIFICATION</scope>
</reference>